<proteinExistence type="inferred from homology"/>
<comment type="subcellular location">
    <subcellularLocation>
        <location evidence="1">Membrane</location>
        <topology evidence="1">Multi-pass membrane protein</topology>
    </subcellularLocation>
</comment>
<feature type="transmembrane region" description="Helical" evidence="9">
    <location>
        <begin position="20"/>
        <end position="43"/>
    </location>
</feature>
<keyword evidence="4 8" id="KW-0297">G-protein coupled receptor</keyword>
<feature type="transmembrane region" description="Helical" evidence="9">
    <location>
        <begin position="93"/>
        <end position="114"/>
    </location>
</feature>
<dbReference type="PROSITE" id="PS50262">
    <property type="entry name" value="G_PROTEIN_RECEP_F1_2"/>
    <property type="match status" value="1"/>
</dbReference>
<evidence type="ECO:0000313" key="12">
    <source>
        <dbReference type="RefSeq" id="XP_023932090.1"/>
    </source>
</evidence>
<evidence type="ECO:0000256" key="1">
    <source>
        <dbReference type="ARBA" id="ARBA00004141"/>
    </source>
</evidence>
<dbReference type="GO" id="GO:0016020">
    <property type="term" value="C:membrane"/>
    <property type="evidence" value="ECO:0007669"/>
    <property type="project" value="UniProtKB-SubCell"/>
</dbReference>
<keyword evidence="2 8" id="KW-0812">Transmembrane</keyword>
<name>A0A2R2MPC8_LINAN</name>
<evidence type="ECO:0000256" key="4">
    <source>
        <dbReference type="ARBA" id="ARBA00023040"/>
    </source>
</evidence>
<keyword evidence="6 8" id="KW-0675">Receptor</keyword>
<dbReference type="STRING" id="7574.A0A2R2MPC8"/>
<dbReference type="OrthoDB" id="2101615at2759"/>
<dbReference type="PRINTS" id="PR00237">
    <property type="entry name" value="GPCRRHODOPSN"/>
</dbReference>
<dbReference type="Pfam" id="PF00001">
    <property type="entry name" value="7tm_1"/>
    <property type="match status" value="1"/>
</dbReference>
<dbReference type="InParanoid" id="A0A2R2MPC8"/>
<accession>A0A2R2MPC8</accession>
<evidence type="ECO:0000256" key="2">
    <source>
        <dbReference type="ARBA" id="ARBA00022692"/>
    </source>
</evidence>
<comment type="similarity">
    <text evidence="8">Belongs to the G-protein coupled receptor 1 family.</text>
</comment>
<evidence type="ECO:0000259" key="10">
    <source>
        <dbReference type="PROSITE" id="PS50262"/>
    </source>
</evidence>
<organism evidence="11 12">
    <name type="scientific">Lingula anatina</name>
    <name type="common">Brachiopod</name>
    <name type="synonym">Lingula unguis</name>
    <dbReference type="NCBI Taxonomy" id="7574"/>
    <lineage>
        <taxon>Eukaryota</taxon>
        <taxon>Metazoa</taxon>
        <taxon>Spiralia</taxon>
        <taxon>Lophotrochozoa</taxon>
        <taxon>Brachiopoda</taxon>
        <taxon>Linguliformea</taxon>
        <taxon>Lingulata</taxon>
        <taxon>Lingulida</taxon>
        <taxon>Linguloidea</taxon>
        <taxon>Lingulidae</taxon>
        <taxon>Lingula</taxon>
    </lineage>
</organism>
<keyword evidence="7 8" id="KW-0807">Transducer</keyword>
<dbReference type="InterPro" id="IPR017452">
    <property type="entry name" value="GPCR_Rhodpsn_7TM"/>
</dbReference>
<keyword evidence="5 9" id="KW-0472">Membrane</keyword>
<evidence type="ECO:0000256" key="5">
    <source>
        <dbReference type="ARBA" id="ARBA00023136"/>
    </source>
</evidence>
<dbReference type="GeneID" id="106166750"/>
<dbReference type="AlphaFoldDB" id="A0A2R2MPC8"/>
<sequence>MVSAGRFPSDSGLTYTQNILVGVYVLVIALGGILENSIVVIVYRKTRRLQNSTNLLLVSTSVCNLLEATISFPLLAVSSFAERWIFGEIACQLYGFVIFSLGLAGIFHLVLVALDRYVVICSKKTVSKSLAVKGYLLSSSEKHICFPLGIISSQENGMAPCGFISLKHD</sequence>
<dbReference type="PANTHER" id="PTHR24240">
    <property type="entry name" value="OPSIN"/>
    <property type="match status" value="1"/>
</dbReference>
<feature type="domain" description="G-protein coupled receptors family 1 profile" evidence="10">
    <location>
        <begin position="35"/>
        <end position="121"/>
    </location>
</feature>
<dbReference type="SUPFAM" id="SSF81321">
    <property type="entry name" value="Family A G protein-coupled receptor-like"/>
    <property type="match status" value="1"/>
</dbReference>
<dbReference type="InterPro" id="IPR050125">
    <property type="entry name" value="GPCR_opsins"/>
</dbReference>
<evidence type="ECO:0000256" key="8">
    <source>
        <dbReference type="RuleBase" id="RU000688"/>
    </source>
</evidence>
<evidence type="ECO:0000313" key="11">
    <source>
        <dbReference type="Proteomes" id="UP000085678"/>
    </source>
</evidence>
<dbReference type="Proteomes" id="UP000085678">
    <property type="component" value="Unplaced"/>
</dbReference>
<keyword evidence="11" id="KW-1185">Reference proteome</keyword>
<keyword evidence="3 9" id="KW-1133">Transmembrane helix</keyword>
<gene>
    <name evidence="12" type="primary">LOC106166750</name>
</gene>
<dbReference type="Gene3D" id="1.20.1070.10">
    <property type="entry name" value="Rhodopsin 7-helix transmembrane proteins"/>
    <property type="match status" value="1"/>
</dbReference>
<dbReference type="RefSeq" id="XP_023932090.1">
    <property type="nucleotide sequence ID" value="XM_024076322.1"/>
</dbReference>
<feature type="transmembrane region" description="Helical" evidence="9">
    <location>
        <begin position="55"/>
        <end position="81"/>
    </location>
</feature>
<dbReference type="KEGG" id="lak:106166750"/>
<dbReference type="InterPro" id="IPR000276">
    <property type="entry name" value="GPCR_Rhodpsn"/>
</dbReference>
<dbReference type="PROSITE" id="PS00237">
    <property type="entry name" value="G_PROTEIN_RECEP_F1_1"/>
    <property type="match status" value="1"/>
</dbReference>
<evidence type="ECO:0000256" key="9">
    <source>
        <dbReference type="SAM" id="Phobius"/>
    </source>
</evidence>
<evidence type="ECO:0000256" key="3">
    <source>
        <dbReference type="ARBA" id="ARBA00022989"/>
    </source>
</evidence>
<reference evidence="12" key="1">
    <citation type="submission" date="2025-08" db="UniProtKB">
        <authorList>
            <consortium name="RefSeq"/>
        </authorList>
    </citation>
    <scope>IDENTIFICATION</scope>
    <source>
        <tissue evidence="12">Gonads</tissue>
    </source>
</reference>
<dbReference type="GO" id="GO:0004930">
    <property type="term" value="F:G protein-coupled receptor activity"/>
    <property type="evidence" value="ECO:0007669"/>
    <property type="project" value="UniProtKB-KW"/>
</dbReference>
<evidence type="ECO:0000256" key="6">
    <source>
        <dbReference type="ARBA" id="ARBA00023170"/>
    </source>
</evidence>
<protein>
    <submittedName>
        <fullName evidence="12">Rhodopsin, GQ-coupled-like</fullName>
    </submittedName>
</protein>
<evidence type="ECO:0000256" key="7">
    <source>
        <dbReference type="ARBA" id="ARBA00023224"/>
    </source>
</evidence>